<comment type="caution">
    <text evidence="11">The sequence shown here is derived from an EMBL/GenBank/DDBJ whole genome shotgun (WGS) entry which is preliminary data.</text>
</comment>
<keyword evidence="9" id="KW-1133">Transmembrane helix</keyword>
<keyword evidence="4" id="KW-0808">Transferase</keyword>
<dbReference type="InterPro" id="IPR003594">
    <property type="entry name" value="HATPase_dom"/>
</dbReference>
<feature type="transmembrane region" description="Helical" evidence="9">
    <location>
        <begin position="127"/>
        <end position="144"/>
    </location>
</feature>
<dbReference type="EMBL" id="BAAAOP010000009">
    <property type="protein sequence ID" value="GAA2189167.1"/>
    <property type="molecule type" value="Genomic_DNA"/>
</dbReference>
<keyword evidence="3" id="KW-0597">Phosphoprotein</keyword>
<protein>
    <recommendedName>
        <fullName evidence="2">histidine kinase</fullName>
        <ecNumber evidence="2">2.7.13.3</ecNumber>
    </recommendedName>
</protein>
<evidence type="ECO:0000313" key="12">
    <source>
        <dbReference type="Proteomes" id="UP001501084"/>
    </source>
</evidence>
<evidence type="ECO:0000256" key="7">
    <source>
        <dbReference type="ARBA" id="ARBA00022840"/>
    </source>
</evidence>
<keyword evidence="9" id="KW-0472">Membrane</keyword>
<feature type="transmembrane region" description="Helical" evidence="9">
    <location>
        <begin position="16"/>
        <end position="34"/>
    </location>
</feature>
<evidence type="ECO:0000256" key="6">
    <source>
        <dbReference type="ARBA" id="ARBA00022777"/>
    </source>
</evidence>
<gene>
    <name evidence="11" type="ORF">GCM10009786_21270</name>
</gene>
<reference evidence="11 12" key="1">
    <citation type="journal article" date="2019" name="Int. J. Syst. Evol. Microbiol.">
        <title>The Global Catalogue of Microorganisms (GCM) 10K type strain sequencing project: providing services to taxonomists for standard genome sequencing and annotation.</title>
        <authorList>
            <consortium name="The Broad Institute Genomics Platform"/>
            <consortium name="The Broad Institute Genome Sequencing Center for Infectious Disease"/>
            <person name="Wu L."/>
            <person name="Ma J."/>
        </authorList>
    </citation>
    <scope>NUCLEOTIDE SEQUENCE [LARGE SCALE GENOMIC DNA]</scope>
    <source>
        <strain evidence="11 12">JCM 14919</strain>
    </source>
</reference>
<feature type="transmembrane region" description="Helical" evidence="9">
    <location>
        <begin position="86"/>
        <end position="107"/>
    </location>
</feature>
<dbReference type="SUPFAM" id="SSF55874">
    <property type="entry name" value="ATPase domain of HSP90 chaperone/DNA topoisomerase II/histidine kinase"/>
    <property type="match status" value="1"/>
</dbReference>
<dbReference type="Pfam" id="PF02518">
    <property type="entry name" value="HATPase_c"/>
    <property type="match status" value="1"/>
</dbReference>
<evidence type="ECO:0000256" key="4">
    <source>
        <dbReference type="ARBA" id="ARBA00022679"/>
    </source>
</evidence>
<keyword evidence="5" id="KW-0547">Nucleotide-binding</keyword>
<organism evidence="11 12">
    <name type="scientific">Leucobacter alluvii</name>
    <dbReference type="NCBI Taxonomy" id="340321"/>
    <lineage>
        <taxon>Bacteria</taxon>
        <taxon>Bacillati</taxon>
        <taxon>Actinomycetota</taxon>
        <taxon>Actinomycetes</taxon>
        <taxon>Micrococcales</taxon>
        <taxon>Microbacteriaceae</taxon>
        <taxon>Leucobacter</taxon>
    </lineage>
</organism>
<accession>A0ABN3B6L9</accession>
<evidence type="ECO:0000256" key="3">
    <source>
        <dbReference type="ARBA" id="ARBA00022553"/>
    </source>
</evidence>
<feature type="transmembrane region" description="Helical" evidence="9">
    <location>
        <begin position="46"/>
        <end position="66"/>
    </location>
</feature>
<comment type="catalytic activity">
    <reaction evidence="1">
        <text>ATP + protein L-histidine = ADP + protein N-phospho-L-histidine.</text>
        <dbReference type="EC" id="2.7.13.3"/>
    </reaction>
</comment>
<evidence type="ECO:0000256" key="1">
    <source>
        <dbReference type="ARBA" id="ARBA00000085"/>
    </source>
</evidence>
<proteinExistence type="predicted"/>
<dbReference type="Gene3D" id="1.20.5.1930">
    <property type="match status" value="1"/>
</dbReference>
<evidence type="ECO:0000256" key="9">
    <source>
        <dbReference type="SAM" id="Phobius"/>
    </source>
</evidence>
<evidence type="ECO:0000259" key="10">
    <source>
        <dbReference type="SMART" id="SM00387"/>
    </source>
</evidence>
<name>A0ABN3B6L9_9MICO</name>
<dbReference type="InterPro" id="IPR050482">
    <property type="entry name" value="Sensor_HK_TwoCompSys"/>
</dbReference>
<evidence type="ECO:0000256" key="5">
    <source>
        <dbReference type="ARBA" id="ARBA00022741"/>
    </source>
</evidence>
<dbReference type="Pfam" id="PF07730">
    <property type="entry name" value="HisKA_3"/>
    <property type="match status" value="1"/>
</dbReference>
<keyword evidence="7" id="KW-0067">ATP-binding</keyword>
<dbReference type="InterPro" id="IPR017205">
    <property type="entry name" value="Sig_transdc_His_kinase_ChrS"/>
</dbReference>
<keyword evidence="6" id="KW-0418">Kinase</keyword>
<dbReference type="Gene3D" id="3.30.565.10">
    <property type="entry name" value="Histidine kinase-like ATPase, C-terminal domain"/>
    <property type="match status" value="1"/>
</dbReference>
<dbReference type="PIRSF" id="PIRSF037434">
    <property type="entry name" value="STHK_ChrS"/>
    <property type="match status" value="1"/>
</dbReference>
<keyword evidence="12" id="KW-1185">Reference proteome</keyword>
<dbReference type="SMART" id="SM00387">
    <property type="entry name" value="HATPase_c"/>
    <property type="match status" value="1"/>
</dbReference>
<evidence type="ECO:0000256" key="8">
    <source>
        <dbReference type="ARBA" id="ARBA00023012"/>
    </source>
</evidence>
<sequence length="423" mass="44773">MSQLETPGIASGRFPLRWWDAGVVVTLVAMAIVGGRELQFDGAPAAPYRVAWTFAPLAALALWYLAVGRRVMLRAVRDLPATAADALFLVGLVLLVGVATFGVTSYATLQTIGYPLVWTVARRYREAVAWSAALAVAVCIGFVGPGDPFGRAGGFWGAFAVSALSLVFALVMGTWITGIHAQGERHRELAEALRRSQHEVAALSEAAGASAERERISRDLHDTLTQTLTGLVMLSEQVDRALAAGDAAAARERLERVRSAARESLQEARVLVATTQPLGDGGLEASIERTVTRLREDTGLLVTCELESLQLDRERQVMLLRATQEGLANARKHAQATRISVMLVRGDDGSVVLRVDDDGVGPEAAGGGASVGGYGLSGLADRIRGVGGEVRFGDRPGCGARLEVRLPATVAAAAPGHEREGVR</sequence>
<dbReference type="InterPro" id="IPR011712">
    <property type="entry name" value="Sig_transdc_His_kin_sub3_dim/P"/>
</dbReference>
<evidence type="ECO:0000256" key="2">
    <source>
        <dbReference type="ARBA" id="ARBA00012438"/>
    </source>
</evidence>
<dbReference type="Proteomes" id="UP001501084">
    <property type="component" value="Unassembled WGS sequence"/>
</dbReference>
<dbReference type="PANTHER" id="PTHR24421:SF10">
    <property type="entry name" value="NITRATE_NITRITE SENSOR PROTEIN NARQ"/>
    <property type="match status" value="1"/>
</dbReference>
<dbReference type="CDD" id="cd16917">
    <property type="entry name" value="HATPase_UhpB-NarQ-NarX-like"/>
    <property type="match status" value="1"/>
</dbReference>
<feature type="domain" description="Histidine kinase/HSP90-like ATPase" evidence="10">
    <location>
        <begin position="314"/>
        <end position="410"/>
    </location>
</feature>
<dbReference type="PANTHER" id="PTHR24421">
    <property type="entry name" value="NITRATE/NITRITE SENSOR PROTEIN NARX-RELATED"/>
    <property type="match status" value="1"/>
</dbReference>
<dbReference type="RefSeq" id="WP_346058309.1">
    <property type="nucleotide sequence ID" value="NZ_BAAAOP010000009.1"/>
</dbReference>
<keyword evidence="8" id="KW-0902">Two-component regulatory system</keyword>
<keyword evidence="9" id="KW-0812">Transmembrane</keyword>
<feature type="transmembrane region" description="Helical" evidence="9">
    <location>
        <begin position="156"/>
        <end position="177"/>
    </location>
</feature>
<dbReference type="EC" id="2.7.13.3" evidence="2"/>
<evidence type="ECO:0000313" key="11">
    <source>
        <dbReference type="EMBL" id="GAA2189167.1"/>
    </source>
</evidence>
<dbReference type="InterPro" id="IPR036890">
    <property type="entry name" value="HATPase_C_sf"/>
</dbReference>